<dbReference type="InterPro" id="IPR011047">
    <property type="entry name" value="Quinoprotein_ADH-like_sf"/>
</dbReference>
<dbReference type="CDD" id="cd00200">
    <property type="entry name" value="WD40"/>
    <property type="match status" value="2"/>
</dbReference>
<feature type="repeat" description="WD" evidence="3">
    <location>
        <begin position="837"/>
        <end position="880"/>
    </location>
</feature>
<dbReference type="Gene3D" id="2.130.10.10">
    <property type="entry name" value="YVTN repeat-like/Quinoprotein amine dehydrogenase"/>
    <property type="match status" value="3"/>
</dbReference>
<dbReference type="PANTHER" id="PTHR22847">
    <property type="entry name" value="WD40 REPEAT PROTEIN"/>
    <property type="match status" value="1"/>
</dbReference>
<sequence>MGRGKRVNRSSWPATGPHRRLLEILDQVHAENGMQSAQQIAERMGLTARSRVNSLLRGVQGCLPADEQQLKLLVSALGGGSDDYTEALGYFREELAARNRSAAVGVASATPTACATWHLDPAFRRHWEPRSRGVERSTHAGWYFTGRVRALRELVTWIETASGTARGAAIVTGDPGSGKSAVLSRLIVPTDPEYRAMIPPRVLDDAAVGTVAAVGQVDAAVHAAGKSTAHITKLIGDALGAEHVSDTEDLIDLLDRRGEPAVVVIDALDEAAQPRELVRELLIPLIRNNIRPGIRLVLGTRRELLPFLRASNLRIDLDNAEYFSSDEVSAYITSYLLGESDPTADTPYRGRIELAKAIGHEAADRAGNSFLIAQLVALDLIQRDDVIDPYSVGAFPSTVADAMERYLASAGQSMHRNGILAAAPEACAQWVRDLLRPLAFAEGEGLNDDDLWAELATQLGVGRYEAVDVRKLRDNTPALALLRSVEFTQRPSWSLFHEALAEYLRDDAARLHGSTVAAQSGILDVLSNRLILNGSGHLEWRACDAYSRANLARHAAKAQRLDELVVDAGFLLMTDPEHTIPLLQDLRDPKALAAAHVYELSSHGMRDADESRRATVLGVTAKLYGVDFLAEELAATSEMEWEVKWTQWKPPGRHRCLPDHEAGTTAIAVSELGEFPVAIIGCADGSVSIWDLHSSTMIGDPWAGHVGPVTAIACAELNECPVVITGSSDGTVRVRDLLTGMAIGAPSTPRSGPVNTIACAEIDGNTVVIAGSADGTVLIRDLLSGTPLAEPFTDHTGSVNAVASATIDNRCVVFSAGADRTLRCWDAKTCVPLSDAGEGHSGTINCLAVVTDPDGIAVVSGATDGTLRYWTWTADTLVSKSLRGHQGWVNGVAVGRLNNTPIAVSASNDRTVRMWNLLTRKEIGLARTGHRTKITDVALADVHGRPTAITTSNDRTVRLWDLTAEEPRRSVEGLAHSGGINAIAVGDSGHKRIAITVSNDRTLQVWDTDLGQTFGPNMASDSGLQAVTVAQSRFGPIAVTGNRNGTIEVWNLAGRDLLTTIRTAHKGKVNGLAVVDLGVETIISVGDDRAIRLWRLDDGTSRGAVDRAHKGAINALAISRHAGAAVAITASNDRTVRTWDLATMRPHGPAMCGHHDWIRAVSALSVDGSVTVVSGSNDRTIRIWDATEGALRQPPLEGHTGAITSMAIGTVADRPVLVTAATDGTLRVWDDLARDIRTSMPIVIGSVVQSIAITSTGEILLAGPAGCACLRPIRN</sequence>
<feature type="repeat" description="WD" evidence="3">
    <location>
        <begin position="1106"/>
        <end position="1143"/>
    </location>
</feature>
<protein>
    <recommendedName>
        <fullName evidence="4">NACHT domain-containing protein</fullName>
    </recommendedName>
</protein>
<evidence type="ECO:0000313" key="6">
    <source>
        <dbReference type="Proteomes" id="UP000432464"/>
    </source>
</evidence>
<dbReference type="InterPro" id="IPR019775">
    <property type="entry name" value="WD40_repeat_CS"/>
</dbReference>
<keyword evidence="6" id="KW-1185">Reference proteome</keyword>
<dbReference type="InterPro" id="IPR027417">
    <property type="entry name" value="P-loop_NTPase"/>
</dbReference>
<keyword evidence="2" id="KW-0677">Repeat</keyword>
<feature type="domain" description="NACHT" evidence="4">
    <location>
        <begin position="167"/>
        <end position="301"/>
    </location>
</feature>
<dbReference type="InterPro" id="IPR001680">
    <property type="entry name" value="WD40_rpt"/>
</dbReference>
<dbReference type="SMART" id="SM00320">
    <property type="entry name" value="WD40"/>
    <property type="match status" value="13"/>
</dbReference>
<evidence type="ECO:0000256" key="3">
    <source>
        <dbReference type="PROSITE-ProRule" id="PRU00221"/>
    </source>
</evidence>
<dbReference type="SUPFAM" id="SSF50960">
    <property type="entry name" value="TolB, C-terminal domain"/>
    <property type="match status" value="1"/>
</dbReference>
<evidence type="ECO:0000313" key="5">
    <source>
        <dbReference type="EMBL" id="MTE12603.1"/>
    </source>
</evidence>
<dbReference type="SUPFAM" id="SSF50998">
    <property type="entry name" value="Quinoprotein alcohol dehydrogenase-like"/>
    <property type="match status" value="1"/>
</dbReference>
<comment type="caution">
    <text evidence="5">The sequence shown here is derived from an EMBL/GenBank/DDBJ whole genome shotgun (WGS) entry which is preliminary data.</text>
</comment>
<dbReference type="PROSITE" id="PS50837">
    <property type="entry name" value="NACHT"/>
    <property type="match status" value="1"/>
</dbReference>
<gene>
    <name evidence="5" type="ORF">GLP40_07410</name>
</gene>
<dbReference type="PANTHER" id="PTHR22847:SF637">
    <property type="entry name" value="WD REPEAT DOMAIN 5B"/>
    <property type="match status" value="1"/>
</dbReference>
<dbReference type="Pfam" id="PF00400">
    <property type="entry name" value="WD40"/>
    <property type="match status" value="9"/>
</dbReference>
<dbReference type="PROSITE" id="PS00678">
    <property type="entry name" value="WD_REPEATS_1"/>
    <property type="match status" value="3"/>
</dbReference>
<dbReference type="PROSITE" id="PS50082">
    <property type="entry name" value="WD_REPEATS_2"/>
    <property type="match status" value="7"/>
</dbReference>
<reference evidence="5 6" key="1">
    <citation type="submission" date="2019-11" db="EMBL/GenBank/DDBJ databases">
        <title>Nocardia sp. nov. CT2-14 isolated from soil.</title>
        <authorList>
            <person name="Kanchanasin P."/>
            <person name="Tanasupawat S."/>
            <person name="Yuki M."/>
            <person name="Kudo T."/>
        </authorList>
    </citation>
    <scope>NUCLEOTIDE SEQUENCE [LARGE SCALE GENOMIC DNA]</scope>
    <source>
        <strain evidence="5 6">CT2-14</strain>
    </source>
</reference>
<dbReference type="InterPro" id="IPR007111">
    <property type="entry name" value="NACHT_NTPase"/>
</dbReference>
<evidence type="ECO:0000256" key="2">
    <source>
        <dbReference type="ARBA" id="ARBA00022737"/>
    </source>
</evidence>
<dbReference type="EMBL" id="WMBB01000003">
    <property type="protein sequence ID" value="MTE12603.1"/>
    <property type="molecule type" value="Genomic_DNA"/>
</dbReference>
<evidence type="ECO:0000256" key="1">
    <source>
        <dbReference type="ARBA" id="ARBA00022574"/>
    </source>
</evidence>
<feature type="repeat" description="WD" evidence="3">
    <location>
        <begin position="1062"/>
        <end position="1104"/>
    </location>
</feature>
<dbReference type="InterPro" id="IPR020472">
    <property type="entry name" value="WD40_PAC1"/>
</dbReference>
<feature type="repeat" description="WD" evidence="3">
    <location>
        <begin position="927"/>
        <end position="970"/>
    </location>
</feature>
<name>A0A6I3KPP5_9NOCA</name>
<dbReference type="AlphaFoldDB" id="A0A6I3KPP5"/>
<evidence type="ECO:0000259" key="4">
    <source>
        <dbReference type="PROSITE" id="PS50837"/>
    </source>
</evidence>
<dbReference type="PROSITE" id="PS50294">
    <property type="entry name" value="WD_REPEATS_REGION"/>
    <property type="match status" value="2"/>
</dbReference>
<proteinExistence type="predicted"/>
<keyword evidence="1 3" id="KW-0853">WD repeat</keyword>
<dbReference type="PRINTS" id="PR00320">
    <property type="entry name" value="GPROTEINBRPT"/>
</dbReference>
<feature type="repeat" description="WD" evidence="3">
    <location>
        <begin position="1196"/>
        <end position="1230"/>
    </location>
</feature>
<dbReference type="InterPro" id="IPR015943">
    <property type="entry name" value="WD40/YVTN_repeat-like_dom_sf"/>
</dbReference>
<accession>A0A6I3KPP5</accession>
<dbReference type="Proteomes" id="UP000432464">
    <property type="component" value="Unassembled WGS sequence"/>
</dbReference>
<dbReference type="SUPFAM" id="SSF52540">
    <property type="entry name" value="P-loop containing nucleoside triphosphate hydrolases"/>
    <property type="match status" value="1"/>
</dbReference>
<feature type="repeat" description="WD" evidence="3">
    <location>
        <begin position="882"/>
        <end position="925"/>
    </location>
</feature>
<organism evidence="5 6">
    <name type="scientific">Nocardia aurantiaca</name>
    <dbReference type="NCBI Taxonomy" id="2675850"/>
    <lineage>
        <taxon>Bacteria</taxon>
        <taxon>Bacillati</taxon>
        <taxon>Actinomycetota</taxon>
        <taxon>Actinomycetes</taxon>
        <taxon>Mycobacteriales</taxon>
        <taxon>Nocardiaceae</taxon>
        <taxon>Nocardia</taxon>
    </lineage>
</organism>
<dbReference type="SUPFAM" id="SSF50993">
    <property type="entry name" value="Peptidase/esterase 'gauge' domain"/>
    <property type="match status" value="1"/>
</dbReference>
<feature type="repeat" description="WD" evidence="3">
    <location>
        <begin position="1151"/>
        <end position="1194"/>
    </location>
</feature>